<dbReference type="PROSITE" id="PS00018">
    <property type="entry name" value="EF_HAND_1"/>
    <property type="match status" value="1"/>
</dbReference>
<evidence type="ECO:0000313" key="3">
    <source>
        <dbReference type="Proteomes" id="UP001216595"/>
    </source>
</evidence>
<protein>
    <recommendedName>
        <fullName evidence="1">EF-hand domain-containing protein</fullName>
    </recommendedName>
</protein>
<evidence type="ECO:0000313" key="2">
    <source>
        <dbReference type="EMBL" id="MDC7694652.1"/>
    </source>
</evidence>
<sequence length="147" mass="16721">MSSSAQAGETVQVPVPSAVTHPLPEFIAYDQNKDGVLTLSEYAKGRWPLTLRHFDRDHDGRVASLEWVDGTCYDDVSKDPETIRRFRNQCIEEMKAEFAPSGFWDSGDDFPDIRFQFRVWDCNRDGRVSAQEHALASQSVCPKPNRD</sequence>
<feature type="domain" description="EF-hand" evidence="1">
    <location>
        <begin position="26"/>
        <end position="42"/>
    </location>
</feature>
<dbReference type="InterPro" id="IPR011992">
    <property type="entry name" value="EF-hand-dom_pair"/>
</dbReference>
<reference evidence="2 3" key="1">
    <citation type="submission" date="2023-01" db="EMBL/GenBank/DDBJ databases">
        <title>Novel species of the genus Asticcacaulis isolated from rivers.</title>
        <authorList>
            <person name="Lu H."/>
        </authorList>
    </citation>
    <scope>NUCLEOTIDE SEQUENCE [LARGE SCALE GENOMIC DNA]</scope>
    <source>
        <strain evidence="2 3">DXS10W</strain>
    </source>
</reference>
<dbReference type="Pfam" id="PF13202">
    <property type="entry name" value="EF-hand_5"/>
    <property type="match status" value="1"/>
</dbReference>
<dbReference type="InterPro" id="IPR018247">
    <property type="entry name" value="EF_Hand_1_Ca_BS"/>
</dbReference>
<dbReference type="SUPFAM" id="SSF47473">
    <property type="entry name" value="EF-hand"/>
    <property type="match status" value="1"/>
</dbReference>
<dbReference type="InterPro" id="IPR002048">
    <property type="entry name" value="EF_hand_dom"/>
</dbReference>
<keyword evidence="3" id="KW-1185">Reference proteome</keyword>
<name>A0ABT5IEN5_9CAUL</name>
<evidence type="ECO:0000259" key="1">
    <source>
        <dbReference type="Pfam" id="PF13202"/>
    </source>
</evidence>
<dbReference type="RefSeq" id="WP_272741361.1">
    <property type="nucleotide sequence ID" value="NZ_JAQQKW010000005.1"/>
</dbReference>
<gene>
    <name evidence="2" type="ORF">PQU94_10200</name>
</gene>
<comment type="caution">
    <text evidence="2">The sequence shown here is derived from an EMBL/GenBank/DDBJ whole genome shotgun (WGS) entry which is preliminary data.</text>
</comment>
<dbReference type="Proteomes" id="UP001216595">
    <property type="component" value="Unassembled WGS sequence"/>
</dbReference>
<proteinExistence type="predicted"/>
<dbReference type="EMBL" id="JAQQKW010000005">
    <property type="protein sequence ID" value="MDC7694652.1"/>
    <property type="molecule type" value="Genomic_DNA"/>
</dbReference>
<organism evidence="2 3">
    <name type="scientific">Asticcacaulis currens</name>
    <dbReference type="NCBI Taxonomy" id="2984210"/>
    <lineage>
        <taxon>Bacteria</taxon>
        <taxon>Pseudomonadati</taxon>
        <taxon>Pseudomonadota</taxon>
        <taxon>Alphaproteobacteria</taxon>
        <taxon>Caulobacterales</taxon>
        <taxon>Caulobacteraceae</taxon>
        <taxon>Asticcacaulis</taxon>
    </lineage>
</organism>
<accession>A0ABT5IEN5</accession>
<dbReference type="Gene3D" id="1.10.238.10">
    <property type="entry name" value="EF-hand"/>
    <property type="match status" value="1"/>
</dbReference>